<keyword evidence="9" id="KW-0486">Methionine biosynthesis</keyword>
<proteinExistence type="inferred from homology"/>
<evidence type="ECO:0000313" key="13">
    <source>
        <dbReference type="EMBL" id="MDT0309799.1"/>
    </source>
</evidence>
<dbReference type="Pfam" id="PF02219">
    <property type="entry name" value="MTHFR"/>
    <property type="match status" value="1"/>
</dbReference>
<protein>
    <recommendedName>
        <fullName evidence="12">Methylenetetrahydrofolate reductase</fullName>
        <ecNumber evidence="12">1.5.1.54</ecNumber>
    </recommendedName>
</protein>
<sequence length="308" mass="33932">MALGIPSTMAGRAPTVRELLAAGQRSFSFEFSPPKTERGERTLWNAIRRIEAAGPTFVSVTYGAGGSSRERTVRVTEQIATESTLTPVAHLTAVNHSVAELRNIIGQYAGAGIRNVLALRGDPPGDPMGEWTRHPEGVGYAAELVRLIKESGDFCVGVAAFPEMHPRSVDWETDIRHFVAKCRAGADFAITQMFFYVEDYLRLRDRLAAAGCDTPIIPEIMPIANIRQIERFSQLSNSTFPPELERRILAVKDDPLAVRSVGIDFATELCSRLMDEDIPGLHFVTLNTTLHSTATLDIYKNLGLHQRA</sequence>
<evidence type="ECO:0000256" key="6">
    <source>
        <dbReference type="ARBA" id="ARBA00022827"/>
    </source>
</evidence>
<keyword evidence="7 12" id="KW-0560">Oxidoreductase</keyword>
<keyword evidence="14" id="KW-1185">Reference proteome</keyword>
<dbReference type="InterPro" id="IPR004620">
    <property type="entry name" value="MTHF_reductase_bac"/>
</dbReference>
<comment type="pathway">
    <text evidence="10">Amino-acid biosynthesis; L-methionine biosynthesis via de novo pathway.</text>
</comment>
<comment type="caution">
    <text evidence="13">The sequence shown here is derived from an EMBL/GenBank/DDBJ whole genome shotgun (WGS) entry which is preliminary data.</text>
</comment>
<evidence type="ECO:0000256" key="12">
    <source>
        <dbReference type="RuleBase" id="RU003862"/>
    </source>
</evidence>
<evidence type="ECO:0000256" key="2">
    <source>
        <dbReference type="ARBA" id="ARBA00004777"/>
    </source>
</evidence>
<comment type="catalytic activity">
    <reaction evidence="11">
        <text>(6S)-5-methyl-5,6,7,8-tetrahydrofolate + NAD(+) = (6R)-5,10-methylene-5,6,7,8-tetrahydrofolate + NADH + H(+)</text>
        <dbReference type="Rhea" id="RHEA:19821"/>
        <dbReference type="ChEBI" id="CHEBI:15378"/>
        <dbReference type="ChEBI" id="CHEBI:15636"/>
        <dbReference type="ChEBI" id="CHEBI:18608"/>
        <dbReference type="ChEBI" id="CHEBI:57540"/>
        <dbReference type="ChEBI" id="CHEBI:57945"/>
        <dbReference type="EC" id="1.5.1.54"/>
    </reaction>
    <physiologicalReaction direction="right-to-left" evidence="11">
        <dbReference type="Rhea" id="RHEA:19823"/>
    </physiologicalReaction>
</comment>
<evidence type="ECO:0000256" key="1">
    <source>
        <dbReference type="ARBA" id="ARBA00001974"/>
    </source>
</evidence>
<accession>A0ABU2LDX9</accession>
<comment type="similarity">
    <text evidence="3 12">Belongs to the methylenetetrahydrofolate reductase family.</text>
</comment>
<dbReference type="InterPro" id="IPR029041">
    <property type="entry name" value="FAD-linked_oxidoreductase-like"/>
</dbReference>
<evidence type="ECO:0000256" key="7">
    <source>
        <dbReference type="ARBA" id="ARBA00023002"/>
    </source>
</evidence>
<evidence type="ECO:0000256" key="9">
    <source>
        <dbReference type="ARBA" id="ARBA00023167"/>
    </source>
</evidence>
<evidence type="ECO:0000256" key="10">
    <source>
        <dbReference type="ARBA" id="ARBA00034478"/>
    </source>
</evidence>
<evidence type="ECO:0000256" key="3">
    <source>
        <dbReference type="ARBA" id="ARBA00006743"/>
    </source>
</evidence>
<gene>
    <name evidence="13" type="primary">metF</name>
    <name evidence="13" type="ORF">RM780_22990</name>
</gene>
<evidence type="ECO:0000313" key="14">
    <source>
        <dbReference type="Proteomes" id="UP001183388"/>
    </source>
</evidence>
<keyword evidence="6 12" id="KW-0274">FAD</keyword>
<dbReference type="GO" id="GO:0004489">
    <property type="term" value="F:methylenetetrahydrofolate reductase [NAD(P)H] activity"/>
    <property type="evidence" value="ECO:0007669"/>
    <property type="project" value="UniProtKB-EC"/>
</dbReference>
<keyword evidence="8" id="KW-0520">NAD</keyword>
<keyword evidence="4" id="KW-0028">Amino-acid biosynthesis</keyword>
<reference evidence="14" key="1">
    <citation type="submission" date="2023-07" db="EMBL/GenBank/DDBJ databases">
        <title>30 novel species of actinomycetes from the DSMZ collection.</title>
        <authorList>
            <person name="Nouioui I."/>
        </authorList>
    </citation>
    <scope>NUCLEOTIDE SEQUENCE [LARGE SCALE GENOMIC DNA]</scope>
    <source>
        <strain evidence="14">DSM 44917</strain>
    </source>
</reference>
<dbReference type="NCBIfam" id="TIGR00676">
    <property type="entry name" value="fadh2"/>
    <property type="match status" value="1"/>
</dbReference>
<evidence type="ECO:0000256" key="4">
    <source>
        <dbReference type="ARBA" id="ARBA00022605"/>
    </source>
</evidence>
<dbReference type="Gene3D" id="3.20.20.220">
    <property type="match status" value="1"/>
</dbReference>
<comment type="pathway">
    <text evidence="2 12">One-carbon metabolism; tetrahydrofolate interconversion.</text>
</comment>
<dbReference type="RefSeq" id="WP_311632764.1">
    <property type="nucleotide sequence ID" value="NZ_JAVREN010000047.1"/>
</dbReference>
<dbReference type="InterPro" id="IPR003171">
    <property type="entry name" value="Mehydrof_redctse-like"/>
</dbReference>
<dbReference type="EMBL" id="JAVREN010000047">
    <property type="protein sequence ID" value="MDT0309799.1"/>
    <property type="molecule type" value="Genomic_DNA"/>
</dbReference>
<dbReference type="EC" id="1.5.1.54" evidence="12"/>
<name>A0ABU2LDX9_9ACTN</name>
<dbReference type="Proteomes" id="UP001183388">
    <property type="component" value="Unassembled WGS sequence"/>
</dbReference>
<organism evidence="13 14">
    <name type="scientific">Streptomyces boetiae</name>
    <dbReference type="NCBI Taxonomy" id="3075541"/>
    <lineage>
        <taxon>Bacteria</taxon>
        <taxon>Bacillati</taxon>
        <taxon>Actinomycetota</taxon>
        <taxon>Actinomycetes</taxon>
        <taxon>Kitasatosporales</taxon>
        <taxon>Streptomycetaceae</taxon>
        <taxon>Streptomyces</taxon>
    </lineage>
</organism>
<keyword evidence="5 12" id="KW-0285">Flavoprotein</keyword>
<evidence type="ECO:0000256" key="11">
    <source>
        <dbReference type="ARBA" id="ARBA00048628"/>
    </source>
</evidence>
<dbReference type="CDD" id="cd00537">
    <property type="entry name" value="MTHFR"/>
    <property type="match status" value="1"/>
</dbReference>
<dbReference type="PANTHER" id="PTHR45754:SF3">
    <property type="entry name" value="METHYLENETETRAHYDROFOLATE REDUCTASE (NADPH)"/>
    <property type="match status" value="1"/>
</dbReference>
<evidence type="ECO:0000256" key="5">
    <source>
        <dbReference type="ARBA" id="ARBA00022630"/>
    </source>
</evidence>
<evidence type="ECO:0000256" key="8">
    <source>
        <dbReference type="ARBA" id="ARBA00023027"/>
    </source>
</evidence>
<comment type="cofactor">
    <cofactor evidence="1 12">
        <name>FAD</name>
        <dbReference type="ChEBI" id="CHEBI:57692"/>
    </cofactor>
</comment>
<dbReference type="SUPFAM" id="SSF51730">
    <property type="entry name" value="FAD-linked oxidoreductase"/>
    <property type="match status" value="1"/>
</dbReference>
<dbReference type="PANTHER" id="PTHR45754">
    <property type="entry name" value="METHYLENETETRAHYDROFOLATE REDUCTASE"/>
    <property type="match status" value="1"/>
</dbReference>